<sequence length="319" mass="36684">MRNFLIAFVVLLLWCAVAFIYYATDISSNVSMLFDKSSSPENSSEKLVEKKDTTLVEKTNRDSLDKFQNSIKPNLAKLSVFDKNSLLLYELDSLLIRKNTDTVYYQGSAEAYFDPLIKHLYENKETGIVFTSDYSANENFMTPNFGIQRGQFIKNELVKLGVNNQKISIESDIKDIEFSKKGFSYGGIRAQYFRLSENDLEAIENNKIRNFNIYPRFSFSRIIANNELKDFAKELKNILAENDSYKVKIIGHTDNIGSKVDNYQLGLKYAQQARWYLINNEGIDPKKLIALSEGEEKPIDDNNTALGRKNNLRIEFVIE</sequence>
<dbReference type="InterPro" id="IPR006665">
    <property type="entry name" value="OmpA-like"/>
</dbReference>
<gene>
    <name evidence="3" type="ORF">GCM10011312_17420</name>
</gene>
<dbReference type="PANTHER" id="PTHR30329:SF21">
    <property type="entry name" value="LIPOPROTEIN YIAD-RELATED"/>
    <property type="match status" value="1"/>
</dbReference>
<keyword evidence="4" id="KW-1185">Reference proteome</keyword>
<evidence type="ECO:0000259" key="2">
    <source>
        <dbReference type="PROSITE" id="PS51123"/>
    </source>
</evidence>
<dbReference type="Proteomes" id="UP000652231">
    <property type="component" value="Unassembled WGS sequence"/>
</dbReference>
<evidence type="ECO:0000256" key="1">
    <source>
        <dbReference type="PROSITE-ProRule" id="PRU00473"/>
    </source>
</evidence>
<accession>A0A8J2VAC1</accession>
<dbReference type="InterPro" id="IPR050330">
    <property type="entry name" value="Bact_OuterMem_StrucFunc"/>
</dbReference>
<protein>
    <recommendedName>
        <fullName evidence="2">OmpA-like domain-containing protein</fullName>
    </recommendedName>
</protein>
<reference evidence="3" key="2">
    <citation type="submission" date="2020-09" db="EMBL/GenBank/DDBJ databases">
        <authorList>
            <person name="Sun Q."/>
            <person name="Zhou Y."/>
        </authorList>
    </citation>
    <scope>NUCLEOTIDE SEQUENCE</scope>
    <source>
        <strain evidence="3">CGMCC 1.12924</strain>
    </source>
</reference>
<dbReference type="RefSeq" id="WP_188441596.1">
    <property type="nucleotide sequence ID" value="NZ_BMGK01000006.1"/>
</dbReference>
<comment type="caution">
    <text evidence="3">The sequence shown here is derived from an EMBL/GenBank/DDBJ whole genome shotgun (WGS) entry which is preliminary data.</text>
</comment>
<proteinExistence type="predicted"/>
<reference evidence="3" key="1">
    <citation type="journal article" date="2014" name="Int. J. Syst. Evol. Microbiol.">
        <title>Complete genome sequence of Corynebacterium casei LMG S-19264T (=DSM 44701T), isolated from a smear-ripened cheese.</title>
        <authorList>
            <consortium name="US DOE Joint Genome Institute (JGI-PGF)"/>
            <person name="Walter F."/>
            <person name="Albersmeier A."/>
            <person name="Kalinowski J."/>
            <person name="Ruckert C."/>
        </authorList>
    </citation>
    <scope>NUCLEOTIDE SEQUENCE</scope>
    <source>
        <strain evidence="3">CGMCC 1.12924</strain>
    </source>
</reference>
<name>A0A8J2VAC1_9FLAO</name>
<dbReference type="Gene3D" id="3.30.1330.60">
    <property type="entry name" value="OmpA-like domain"/>
    <property type="match status" value="1"/>
</dbReference>
<evidence type="ECO:0000313" key="3">
    <source>
        <dbReference type="EMBL" id="GGD94209.1"/>
    </source>
</evidence>
<keyword evidence="1" id="KW-0472">Membrane</keyword>
<feature type="domain" description="OmpA-like" evidence="2">
    <location>
        <begin position="204"/>
        <end position="319"/>
    </location>
</feature>
<dbReference type="PANTHER" id="PTHR30329">
    <property type="entry name" value="STATOR ELEMENT OF FLAGELLAR MOTOR COMPLEX"/>
    <property type="match status" value="1"/>
</dbReference>
<dbReference type="PROSITE" id="PS51123">
    <property type="entry name" value="OMPA_2"/>
    <property type="match status" value="1"/>
</dbReference>
<evidence type="ECO:0000313" key="4">
    <source>
        <dbReference type="Proteomes" id="UP000652231"/>
    </source>
</evidence>
<dbReference type="InterPro" id="IPR036737">
    <property type="entry name" value="OmpA-like_sf"/>
</dbReference>
<organism evidence="3 4">
    <name type="scientific">Planktosalinus lacus</name>
    <dbReference type="NCBI Taxonomy" id="1526573"/>
    <lineage>
        <taxon>Bacteria</taxon>
        <taxon>Pseudomonadati</taxon>
        <taxon>Bacteroidota</taxon>
        <taxon>Flavobacteriia</taxon>
        <taxon>Flavobacteriales</taxon>
        <taxon>Flavobacteriaceae</taxon>
        <taxon>Planktosalinus</taxon>
    </lineage>
</organism>
<dbReference type="EMBL" id="BMGK01000006">
    <property type="protein sequence ID" value="GGD94209.1"/>
    <property type="molecule type" value="Genomic_DNA"/>
</dbReference>
<dbReference type="GO" id="GO:0016020">
    <property type="term" value="C:membrane"/>
    <property type="evidence" value="ECO:0007669"/>
    <property type="project" value="UniProtKB-UniRule"/>
</dbReference>
<dbReference type="AlphaFoldDB" id="A0A8J2VAC1"/>
<dbReference type="Pfam" id="PF00691">
    <property type="entry name" value="OmpA"/>
    <property type="match status" value="1"/>
</dbReference>
<dbReference type="CDD" id="cd07185">
    <property type="entry name" value="OmpA_C-like"/>
    <property type="match status" value="1"/>
</dbReference>
<dbReference type="SUPFAM" id="SSF103088">
    <property type="entry name" value="OmpA-like"/>
    <property type="match status" value="1"/>
</dbReference>